<dbReference type="RefSeq" id="WP_214505477.1">
    <property type="nucleotide sequence ID" value="NZ_JAHEPS010000001.1"/>
</dbReference>
<evidence type="ECO:0008006" key="4">
    <source>
        <dbReference type="Google" id="ProtNLM"/>
    </source>
</evidence>
<reference evidence="2 3" key="1">
    <citation type="submission" date="2021-05" db="EMBL/GenBank/DDBJ databases">
        <title>Shewanella sp. JM162201.</title>
        <authorList>
            <person name="Xu S."/>
            <person name="Li A."/>
        </authorList>
    </citation>
    <scope>NUCLEOTIDE SEQUENCE [LARGE SCALE GENOMIC DNA]</scope>
    <source>
        <strain evidence="2 3">JM162201</strain>
    </source>
</reference>
<dbReference type="Proteomes" id="UP001195903">
    <property type="component" value="Unassembled WGS sequence"/>
</dbReference>
<feature type="transmembrane region" description="Helical" evidence="1">
    <location>
        <begin position="36"/>
        <end position="53"/>
    </location>
</feature>
<evidence type="ECO:0000256" key="1">
    <source>
        <dbReference type="SAM" id="Phobius"/>
    </source>
</evidence>
<evidence type="ECO:0000313" key="3">
    <source>
        <dbReference type="Proteomes" id="UP001195903"/>
    </source>
</evidence>
<gene>
    <name evidence="2" type="ORF">KJI95_01915</name>
</gene>
<organism evidence="2 3">
    <name type="scientific">Shewanella jiangmenensis</name>
    <dbReference type="NCBI Taxonomy" id="2837387"/>
    <lineage>
        <taxon>Bacteria</taxon>
        <taxon>Pseudomonadati</taxon>
        <taxon>Pseudomonadota</taxon>
        <taxon>Gammaproteobacteria</taxon>
        <taxon>Alteromonadales</taxon>
        <taxon>Shewanellaceae</taxon>
        <taxon>Shewanella</taxon>
    </lineage>
</organism>
<dbReference type="EMBL" id="JAHEPS010000001">
    <property type="protein sequence ID" value="MBT1443285.1"/>
    <property type="molecule type" value="Genomic_DNA"/>
</dbReference>
<protein>
    <recommendedName>
        <fullName evidence="4">Branched-chain amino acid transport protein (AzlD)</fullName>
    </recommendedName>
</protein>
<proteinExistence type="predicted"/>
<feature type="transmembrane region" description="Helical" evidence="1">
    <location>
        <begin position="60"/>
        <end position="78"/>
    </location>
</feature>
<feature type="transmembrane region" description="Helical" evidence="1">
    <location>
        <begin position="84"/>
        <end position="105"/>
    </location>
</feature>
<accession>A0ABS5V087</accession>
<evidence type="ECO:0000313" key="2">
    <source>
        <dbReference type="EMBL" id="MBT1443285.1"/>
    </source>
</evidence>
<keyword evidence="1" id="KW-1133">Transmembrane helix</keyword>
<sequence length="107" mass="11517">MYWFIAAIVIASAVFMFAPASPKVTAEVSTKNTTASPALLLVALAVTIWLLATQITADKLLPASLTLAMLATTATLSLTTLRRFMLPTAALTALLLVLNLLQMFFRF</sequence>
<keyword evidence="1" id="KW-0812">Transmembrane</keyword>
<keyword evidence="3" id="KW-1185">Reference proteome</keyword>
<keyword evidence="1" id="KW-0472">Membrane</keyword>
<name>A0ABS5V087_9GAMM</name>
<comment type="caution">
    <text evidence="2">The sequence shown here is derived from an EMBL/GenBank/DDBJ whole genome shotgun (WGS) entry which is preliminary data.</text>
</comment>